<keyword evidence="6" id="KW-0460">Magnesium</keyword>
<gene>
    <name evidence="8" type="ORF">GCM10008986_00540</name>
</gene>
<evidence type="ECO:0000256" key="2">
    <source>
        <dbReference type="ARBA" id="ARBA00009997"/>
    </source>
</evidence>
<dbReference type="RefSeq" id="WP_343836267.1">
    <property type="nucleotide sequence ID" value="NZ_BAAADO010000001.1"/>
</dbReference>
<dbReference type="PANTHER" id="PTHR37311:SF1">
    <property type="entry name" value="2-PHOSPHOSULFOLACTATE PHOSPHATASE-RELATED"/>
    <property type="match status" value="1"/>
</dbReference>
<dbReference type="SUPFAM" id="SSF142823">
    <property type="entry name" value="ComB-like"/>
    <property type="match status" value="1"/>
</dbReference>
<dbReference type="InterPro" id="IPR036702">
    <property type="entry name" value="ComB-like_sf"/>
</dbReference>
<dbReference type="Proteomes" id="UP001500880">
    <property type="component" value="Unassembled WGS sequence"/>
</dbReference>
<evidence type="ECO:0000256" key="5">
    <source>
        <dbReference type="ARBA" id="ARBA00022801"/>
    </source>
</evidence>
<proteinExistence type="inferred from homology"/>
<evidence type="ECO:0000256" key="1">
    <source>
        <dbReference type="ARBA" id="ARBA00001946"/>
    </source>
</evidence>
<comment type="cofactor">
    <cofactor evidence="1">
        <name>Mg(2+)</name>
        <dbReference type="ChEBI" id="CHEBI:18420"/>
    </cofactor>
</comment>
<evidence type="ECO:0000256" key="3">
    <source>
        <dbReference type="ARBA" id="ARBA00012953"/>
    </source>
</evidence>
<dbReference type="Gene3D" id="3.90.1560.10">
    <property type="entry name" value="ComB-like"/>
    <property type="match status" value="1"/>
</dbReference>
<dbReference type="InterPro" id="IPR005238">
    <property type="entry name" value="ComB-like"/>
</dbReference>
<evidence type="ECO:0000313" key="9">
    <source>
        <dbReference type="Proteomes" id="UP001500880"/>
    </source>
</evidence>
<comment type="similarity">
    <text evidence="2">Belongs to the ComB family.</text>
</comment>
<organism evidence="8 9">
    <name type="scientific">Salinibacillus aidingensis</name>
    <dbReference type="NCBI Taxonomy" id="237684"/>
    <lineage>
        <taxon>Bacteria</taxon>
        <taxon>Bacillati</taxon>
        <taxon>Bacillota</taxon>
        <taxon>Bacilli</taxon>
        <taxon>Bacillales</taxon>
        <taxon>Bacillaceae</taxon>
        <taxon>Salinibacillus</taxon>
    </lineage>
</organism>
<name>A0ABN1AMX4_9BACI</name>
<sequence length="256" mass="28684">MGKIHVLLKKEELNKEKLQGDKLVVVFDILLATSTITTALQYGARTVIPVLNGDEARQIVRNEKRDSYLLVGEYEGLPIKGFQSPNPKALKGKVFDKNVILSTTNGTVAIRNSVHSKFVFVASLLNAKRVAEQLLKHYQNETIILVCSGSSGMFNVEDFYGAGHFIHALFEQSHADWSLSDSAYAACEFFKSKQNKSAEVLQSSSVGQMLMKFGFDQELEFVSQKDVFPIVPYVKDKRFVVAEQYQKERGKIHGTN</sequence>
<evidence type="ECO:0000256" key="4">
    <source>
        <dbReference type="ARBA" id="ARBA00021948"/>
    </source>
</evidence>
<keyword evidence="9" id="KW-1185">Reference proteome</keyword>
<comment type="catalytic activity">
    <reaction evidence="7">
        <text>(2R)-O-phospho-3-sulfolactate + H2O = (2R)-3-sulfolactate + phosphate</text>
        <dbReference type="Rhea" id="RHEA:23416"/>
        <dbReference type="ChEBI" id="CHEBI:15377"/>
        <dbReference type="ChEBI" id="CHEBI:15597"/>
        <dbReference type="ChEBI" id="CHEBI:43474"/>
        <dbReference type="ChEBI" id="CHEBI:58738"/>
        <dbReference type="EC" id="3.1.3.71"/>
    </reaction>
</comment>
<evidence type="ECO:0000256" key="7">
    <source>
        <dbReference type="ARBA" id="ARBA00033711"/>
    </source>
</evidence>
<dbReference type="EC" id="3.1.3.71" evidence="3"/>
<evidence type="ECO:0000256" key="6">
    <source>
        <dbReference type="ARBA" id="ARBA00022842"/>
    </source>
</evidence>
<evidence type="ECO:0000313" key="8">
    <source>
        <dbReference type="EMBL" id="GAA0479951.1"/>
    </source>
</evidence>
<reference evidence="8 9" key="1">
    <citation type="journal article" date="2019" name="Int. J. Syst. Evol. Microbiol.">
        <title>The Global Catalogue of Microorganisms (GCM) 10K type strain sequencing project: providing services to taxonomists for standard genome sequencing and annotation.</title>
        <authorList>
            <consortium name="The Broad Institute Genomics Platform"/>
            <consortium name="The Broad Institute Genome Sequencing Center for Infectious Disease"/>
            <person name="Wu L."/>
            <person name="Ma J."/>
        </authorList>
    </citation>
    <scope>NUCLEOTIDE SEQUENCE [LARGE SCALE GENOMIC DNA]</scope>
    <source>
        <strain evidence="8 9">JCM 12389</strain>
    </source>
</reference>
<dbReference type="EMBL" id="BAAADO010000001">
    <property type="protein sequence ID" value="GAA0479951.1"/>
    <property type="molecule type" value="Genomic_DNA"/>
</dbReference>
<dbReference type="Pfam" id="PF04029">
    <property type="entry name" value="2-ph_phosp"/>
    <property type="match status" value="1"/>
</dbReference>
<protein>
    <recommendedName>
        <fullName evidence="4">Probable 2-phosphosulfolactate phosphatase</fullName>
        <ecNumber evidence="3">3.1.3.71</ecNumber>
    </recommendedName>
</protein>
<keyword evidence="5" id="KW-0378">Hydrolase</keyword>
<accession>A0ABN1AMX4</accession>
<dbReference type="PANTHER" id="PTHR37311">
    <property type="entry name" value="2-PHOSPHOSULFOLACTATE PHOSPHATASE-RELATED"/>
    <property type="match status" value="1"/>
</dbReference>
<comment type="caution">
    <text evidence="8">The sequence shown here is derived from an EMBL/GenBank/DDBJ whole genome shotgun (WGS) entry which is preliminary data.</text>
</comment>